<dbReference type="GO" id="GO:0004930">
    <property type="term" value="F:G protein-coupled receptor activity"/>
    <property type="evidence" value="ECO:0007669"/>
    <property type="project" value="UniProtKB-KW"/>
</dbReference>
<organism evidence="12 13">
    <name type="scientific">Elysia marginata</name>
    <dbReference type="NCBI Taxonomy" id="1093978"/>
    <lineage>
        <taxon>Eukaryota</taxon>
        <taxon>Metazoa</taxon>
        <taxon>Spiralia</taxon>
        <taxon>Lophotrochozoa</taxon>
        <taxon>Mollusca</taxon>
        <taxon>Gastropoda</taxon>
        <taxon>Heterobranchia</taxon>
        <taxon>Euthyneura</taxon>
        <taxon>Panpulmonata</taxon>
        <taxon>Sacoglossa</taxon>
        <taxon>Placobranchoidea</taxon>
        <taxon>Plakobranchidae</taxon>
        <taxon>Elysia</taxon>
    </lineage>
</organism>
<keyword evidence="7 12" id="KW-0675">Receptor</keyword>
<dbReference type="Pfam" id="PF00001">
    <property type="entry name" value="7tm_1"/>
    <property type="match status" value="1"/>
</dbReference>
<evidence type="ECO:0000256" key="1">
    <source>
        <dbReference type="ARBA" id="ARBA00004651"/>
    </source>
</evidence>
<sequence>MDTIPRITNHSFIYVKETDRDNSITPLVSFTTYRAFLLINSFGLTSIVAIFGVFSNTLNIIVFLRMGLRETTNVGFFALAVVDWLVSVCSFLSVAARLPEITFIGESTISLTYYLVGVMFPCLGLGAWVTAVLSVERCICIVIPLKVKTIVTRRRTLCLISGMAVYEVVLGGLILTTVHTPYSQPNPARIALLLYFYSISVFTCFSLVLISSIFIIIRLKKALQWRASCSTSTRTSGGGVERKVVLSVLWICIMFIACFTPMVVMFVAAFIHPRFVLLDPYYGWLVHVIFTFSYLFQTVSSALNILVYYNMSTKFRVILNGLLAYTCEQNEQQKS</sequence>
<feature type="transmembrane region" description="Helical" evidence="10">
    <location>
        <begin position="76"/>
        <end position="99"/>
    </location>
</feature>
<dbReference type="EMBL" id="BMAT01014015">
    <property type="protein sequence ID" value="GFS24947.1"/>
    <property type="molecule type" value="Genomic_DNA"/>
</dbReference>
<evidence type="ECO:0000256" key="3">
    <source>
        <dbReference type="ARBA" id="ARBA00022692"/>
    </source>
</evidence>
<feature type="transmembrane region" description="Helical" evidence="10">
    <location>
        <begin position="284"/>
        <end position="309"/>
    </location>
</feature>
<dbReference type="InterPro" id="IPR000276">
    <property type="entry name" value="GPCR_Rhodpsn"/>
</dbReference>
<keyword evidence="9" id="KW-0807">Transducer</keyword>
<dbReference type="Proteomes" id="UP000762676">
    <property type="component" value="Unassembled WGS sequence"/>
</dbReference>
<evidence type="ECO:0000313" key="12">
    <source>
        <dbReference type="EMBL" id="GFS24947.1"/>
    </source>
</evidence>
<dbReference type="Gene3D" id="1.20.1070.10">
    <property type="entry name" value="Rhodopsin 7-helix transmembrane proteins"/>
    <property type="match status" value="1"/>
</dbReference>
<keyword evidence="3 10" id="KW-0812">Transmembrane</keyword>
<evidence type="ECO:0000259" key="11">
    <source>
        <dbReference type="PROSITE" id="PS50262"/>
    </source>
</evidence>
<dbReference type="InterPro" id="IPR017452">
    <property type="entry name" value="GPCR_Rhodpsn_7TM"/>
</dbReference>
<evidence type="ECO:0000256" key="5">
    <source>
        <dbReference type="ARBA" id="ARBA00023040"/>
    </source>
</evidence>
<dbReference type="PANTHER" id="PTHR24246">
    <property type="entry name" value="OLFACTORY RECEPTOR AND ADENOSINE RECEPTOR"/>
    <property type="match status" value="1"/>
</dbReference>
<dbReference type="SUPFAM" id="SSF81321">
    <property type="entry name" value="Family A G protein-coupled receptor-like"/>
    <property type="match status" value="1"/>
</dbReference>
<evidence type="ECO:0000256" key="8">
    <source>
        <dbReference type="ARBA" id="ARBA00023180"/>
    </source>
</evidence>
<dbReference type="PRINTS" id="PR00237">
    <property type="entry name" value="GPCRRHODOPSN"/>
</dbReference>
<evidence type="ECO:0000313" key="13">
    <source>
        <dbReference type="Proteomes" id="UP000762676"/>
    </source>
</evidence>
<evidence type="ECO:0000256" key="2">
    <source>
        <dbReference type="ARBA" id="ARBA00022475"/>
    </source>
</evidence>
<name>A0AAV4JQA9_9GAST</name>
<protein>
    <submittedName>
        <fullName evidence="12">Chemosensory receptor A</fullName>
    </submittedName>
</protein>
<evidence type="ECO:0000256" key="4">
    <source>
        <dbReference type="ARBA" id="ARBA00022989"/>
    </source>
</evidence>
<dbReference type="PROSITE" id="PS50262">
    <property type="entry name" value="G_PROTEIN_RECEP_F1_2"/>
    <property type="match status" value="1"/>
</dbReference>
<evidence type="ECO:0000256" key="9">
    <source>
        <dbReference type="ARBA" id="ARBA00023224"/>
    </source>
</evidence>
<keyword evidence="8" id="KW-0325">Glycoprotein</keyword>
<gene>
    <name evidence="12" type="ORF">ElyMa_007015200</name>
</gene>
<proteinExistence type="predicted"/>
<accession>A0AAV4JQA9</accession>
<comment type="caution">
    <text evidence="12">The sequence shown here is derived from an EMBL/GenBank/DDBJ whole genome shotgun (WGS) entry which is preliminary data.</text>
</comment>
<dbReference type="GO" id="GO:0005886">
    <property type="term" value="C:plasma membrane"/>
    <property type="evidence" value="ECO:0007669"/>
    <property type="project" value="UniProtKB-SubCell"/>
</dbReference>
<feature type="transmembrane region" description="Helical" evidence="10">
    <location>
        <begin position="35"/>
        <end position="64"/>
    </location>
</feature>
<keyword evidence="2" id="KW-1003">Cell membrane</keyword>
<dbReference type="AlphaFoldDB" id="A0AAV4JQA9"/>
<evidence type="ECO:0000256" key="10">
    <source>
        <dbReference type="SAM" id="Phobius"/>
    </source>
</evidence>
<feature type="domain" description="G-protein coupled receptors family 1 profile" evidence="11">
    <location>
        <begin position="55"/>
        <end position="308"/>
    </location>
</feature>
<feature type="transmembrane region" description="Helical" evidence="10">
    <location>
        <begin position="111"/>
        <end position="135"/>
    </location>
</feature>
<reference evidence="12 13" key="1">
    <citation type="journal article" date="2021" name="Elife">
        <title>Chloroplast acquisition without the gene transfer in kleptoplastic sea slugs, Plakobranchus ocellatus.</title>
        <authorList>
            <person name="Maeda T."/>
            <person name="Takahashi S."/>
            <person name="Yoshida T."/>
            <person name="Shimamura S."/>
            <person name="Takaki Y."/>
            <person name="Nagai Y."/>
            <person name="Toyoda A."/>
            <person name="Suzuki Y."/>
            <person name="Arimoto A."/>
            <person name="Ishii H."/>
            <person name="Satoh N."/>
            <person name="Nishiyama T."/>
            <person name="Hasebe M."/>
            <person name="Maruyama T."/>
            <person name="Minagawa J."/>
            <person name="Obokata J."/>
            <person name="Shigenobu S."/>
        </authorList>
    </citation>
    <scope>NUCLEOTIDE SEQUENCE [LARGE SCALE GENOMIC DNA]</scope>
</reference>
<evidence type="ECO:0000256" key="6">
    <source>
        <dbReference type="ARBA" id="ARBA00023136"/>
    </source>
</evidence>
<comment type="subcellular location">
    <subcellularLocation>
        <location evidence="1">Cell membrane</location>
        <topology evidence="1">Multi-pass membrane protein</topology>
    </subcellularLocation>
</comment>
<feature type="transmembrane region" description="Helical" evidence="10">
    <location>
        <begin position="195"/>
        <end position="217"/>
    </location>
</feature>
<dbReference type="PANTHER" id="PTHR24246:SF27">
    <property type="entry name" value="ADENOSINE RECEPTOR, ISOFORM A"/>
    <property type="match status" value="1"/>
</dbReference>
<evidence type="ECO:0000256" key="7">
    <source>
        <dbReference type="ARBA" id="ARBA00023170"/>
    </source>
</evidence>
<keyword evidence="4 10" id="KW-1133">Transmembrane helix</keyword>
<keyword evidence="6 10" id="KW-0472">Membrane</keyword>
<feature type="transmembrane region" description="Helical" evidence="10">
    <location>
        <begin position="244"/>
        <end position="272"/>
    </location>
</feature>
<feature type="transmembrane region" description="Helical" evidence="10">
    <location>
        <begin position="156"/>
        <end position="175"/>
    </location>
</feature>
<keyword evidence="5" id="KW-0297">G-protein coupled receptor</keyword>
<keyword evidence="13" id="KW-1185">Reference proteome</keyword>